<protein>
    <recommendedName>
        <fullName evidence="3">RHIM domain-containing protein</fullName>
    </recommendedName>
</protein>
<proteinExistence type="predicted"/>
<accession>A0ABW7VQV3</accession>
<keyword evidence="2" id="KW-1185">Reference proteome</keyword>
<dbReference type="EMBL" id="JBIRYL010000001">
    <property type="protein sequence ID" value="MFI2228514.1"/>
    <property type="molecule type" value="Genomic_DNA"/>
</dbReference>
<sequence length="150" mass="15182">MIVAAVAAGAAAGVTGAAEQAVSDAYQAVKRLIAGRYGSVETEVVERQPESAARRSVLAEELESAGAGDDEELLTAAEQVLLAVHRHAPSAAEAVGVQLREVRAGELTISDISSAGGGVRAENMSVDGSFTISGVRAGNGQPPHPPIAQQ</sequence>
<dbReference type="Proteomes" id="UP001611494">
    <property type="component" value="Unassembled WGS sequence"/>
</dbReference>
<name>A0ABW7VQV3_9NOCA</name>
<dbReference type="RefSeq" id="WP_397058751.1">
    <property type="nucleotide sequence ID" value="NZ_JBIRYL010000001.1"/>
</dbReference>
<organism evidence="1 2">
    <name type="scientific">Nocardia testacea</name>
    <dbReference type="NCBI Taxonomy" id="248551"/>
    <lineage>
        <taxon>Bacteria</taxon>
        <taxon>Bacillati</taxon>
        <taxon>Actinomycetota</taxon>
        <taxon>Actinomycetes</taxon>
        <taxon>Mycobacteriales</taxon>
        <taxon>Nocardiaceae</taxon>
        <taxon>Nocardia</taxon>
    </lineage>
</organism>
<evidence type="ECO:0008006" key="3">
    <source>
        <dbReference type="Google" id="ProtNLM"/>
    </source>
</evidence>
<comment type="caution">
    <text evidence="1">The sequence shown here is derived from an EMBL/GenBank/DDBJ whole genome shotgun (WGS) entry which is preliminary data.</text>
</comment>
<evidence type="ECO:0000313" key="1">
    <source>
        <dbReference type="EMBL" id="MFI2228514.1"/>
    </source>
</evidence>
<evidence type="ECO:0000313" key="2">
    <source>
        <dbReference type="Proteomes" id="UP001611494"/>
    </source>
</evidence>
<gene>
    <name evidence="1" type="ORF">ACH49Z_01510</name>
</gene>
<reference evidence="1 2" key="1">
    <citation type="submission" date="2024-10" db="EMBL/GenBank/DDBJ databases">
        <title>The Natural Products Discovery Center: Release of the First 8490 Sequenced Strains for Exploring Actinobacteria Biosynthetic Diversity.</title>
        <authorList>
            <person name="Kalkreuter E."/>
            <person name="Kautsar S.A."/>
            <person name="Yang D."/>
            <person name="Bader C.D."/>
            <person name="Teijaro C.N."/>
            <person name="Fluegel L."/>
            <person name="Davis C.M."/>
            <person name="Simpson J.R."/>
            <person name="Lauterbach L."/>
            <person name="Steele A.D."/>
            <person name="Gui C."/>
            <person name="Meng S."/>
            <person name="Li G."/>
            <person name="Viehrig K."/>
            <person name="Ye F."/>
            <person name="Su P."/>
            <person name="Kiefer A.F."/>
            <person name="Nichols A."/>
            <person name="Cepeda A.J."/>
            <person name="Yan W."/>
            <person name="Fan B."/>
            <person name="Jiang Y."/>
            <person name="Adhikari A."/>
            <person name="Zheng C.-J."/>
            <person name="Schuster L."/>
            <person name="Cowan T.M."/>
            <person name="Smanski M.J."/>
            <person name="Chevrette M.G."/>
            <person name="De Carvalho L.P.S."/>
            <person name="Shen B."/>
        </authorList>
    </citation>
    <scope>NUCLEOTIDE SEQUENCE [LARGE SCALE GENOMIC DNA]</scope>
    <source>
        <strain evidence="1 2">NPDC019377</strain>
    </source>
</reference>